<sequence>MAGEAVSRLQQKEDSQTGYTVRELHLTSAMLLHNNKHTEVMTTLRPKILTAKQDRSWYEFTLISHDGNSWTRYYRGLIAIGSASKTPDVRVNTFPRKVDSDRWYKTMARVGLNCGPRFNDLRDSTCSATDPVASVKVTNRQQRQSHHMRFTLRQELYVGCGTSSTIAFNTTTKGRSTSSHGVVDGKTVYYPKGLEGTPIGSVENDTDTEFNAQQLQWKPDFDFADHTKLITGREDANRDYELLERLFVLCAVESKRNVAGVQPSQPHFVNFLAWLDKQNKRFVEPSYPLGGLCELGET</sequence>
<dbReference type="Pfam" id="PF14765">
    <property type="entry name" value="PS-DH"/>
    <property type="match status" value="1"/>
</dbReference>
<organism evidence="2 3">
    <name type="scientific">Lachnellula cervina</name>
    <dbReference type="NCBI Taxonomy" id="1316786"/>
    <lineage>
        <taxon>Eukaryota</taxon>
        <taxon>Fungi</taxon>
        <taxon>Dikarya</taxon>
        <taxon>Ascomycota</taxon>
        <taxon>Pezizomycotina</taxon>
        <taxon>Leotiomycetes</taxon>
        <taxon>Helotiales</taxon>
        <taxon>Lachnaceae</taxon>
        <taxon>Lachnellula</taxon>
    </lineage>
</organism>
<dbReference type="OrthoDB" id="329835at2759"/>
<evidence type="ECO:0000313" key="3">
    <source>
        <dbReference type="Proteomes" id="UP000481288"/>
    </source>
</evidence>
<protein>
    <submittedName>
        <fullName evidence="2">Highly reducing polyketide synthase FUM1</fullName>
    </submittedName>
</protein>
<name>A0A7D8UVM8_9HELO</name>
<dbReference type="InterPro" id="IPR042104">
    <property type="entry name" value="PKS_dehydratase_sf"/>
</dbReference>
<accession>A0A7D8UVM8</accession>
<dbReference type="Gene3D" id="3.10.129.110">
    <property type="entry name" value="Polyketide synthase dehydratase"/>
    <property type="match status" value="1"/>
</dbReference>
<dbReference type="Proteomes" id="UP000481288">
    <property type="component" value="Unassembled WGS sequence"/>
</dbReference>
<comment type="caution">
    <text evidence="2">The sequence shown here is derived from an EMBL/GenBank/DDBJ whole genome shotgun (WGS) entry which is preliminary data.</text>
</comment>
<evidence type="ECO:0000259" key="1">
    <source>
        <dbReference type="Pfam" id="PF14765"/>
    </source>
</evidence>
<reference evidence="2 3" key="1">
    <citation type="submission" date="2018-05" db="EMBL/GenBank/DDBJ databases">
        <title>Whole genome sequencing for identification of molecular markers to develop diagnostic detection tools for the regulated plant pathogen Lachnellula willkommii.</title>
        <authorList>
            <person name="Giroux E."/>
            <person name="Bilodeau G."/>
        </authorList>
    </citation>
    <scope>NUCLEOTIDE SEQUENCE [LARGE SCALE GENOMIC DNA]</scope>
    <source>
        <strain evidence="2 3">CBS 625.97</strain>
    </source>
</reference>
<dbReference type="InterPro" id="IPR049551">
    <property type="entry name" value="PKS_DH_C"/>
</dbReference>
<proteinExistence type="predicted"/>
<feature type="domain" description="Polyketide synthase dehydratase" evidence="1">
    <location>
        <begin position="85"/>
        <end position="147"/>
    </location>
</feature>
<dbReference type="EMBL" id="QGMG01000037">
    <property type="protein sequence ID" value="TVY58528.1"/>
    <property type="molecule type" value="Genomic_DNA"/>
</dbReference>
<evidence type="ECO:0000313" key="2">
    <source>
        <dbReference type="EMBL" id="TVY58528.1"/>
    </source>
</evidence>
<gene>
    <name evidence="2" type="primary">FUM1_0</name>
    <name evidence="2" type="ORF">LCER1_G000882</name>
</gene>
<dbReference type="AlphaFoldDB" id="A0A7D8UVM8"/>
<keyword evidence="3" id="KW-1185">Reference proteome</keyword>